<feature type="transmembrane region" description="Helical" evidence="1">
    <location>
        <begin position="57"/>
        <end position="77"/>
    </location>
</feature>
<dbReference type="AlphaFoldDB" id="A0AA39GDM9"/>
<dbReference type="EMBL" id="JAPDFR010000007">
    <property type="protein sequence ID" value="KAK0385251.1"/>
    <property type="molecule type" value="Genomic_DNA"/>
</dbReference>
<gene>
    <name evidence="2" type="ORF">NLU13_7727</name>
</gene>
<evidence type="ECO:0000256" key="1">
    <source>
        <dbReference type="SAM" id="Phobius"/>
    </source>
</evidence>
<evidence type="ECO:0000313" key="2">
    <source>
        <dbReference type="EMBL" id="KAK0385251.1"/>
    </source>
</evidence>
<reference evidence="2" key="1">
    <citation type="submission" date="2022-10" db="EMBL/GenBank/DDBJ databases">
        <title>Determination and structural analysis of whole genome sequence of Sarocladium strictum F4-1.</title>
        <authorList>
            <person name="Hu L."/>
            <person name="Jiang Y."/>
        </authorList>
    </citation>
    <scope>NUCLEOTIDE SEQUENCE</scope>
    <source>
        <strain evidence="2">F4-1</strain>
    </source>
</reference>
<protein>
    <submittedName>
        <fullName evidence="2">Uncharacterized protein</fullName>
    </submittedName>
</protein>
<keyword evidence="1" id="KW-0812">Transmembrane</keyword>
<evidence type="ECO:0000313" key="3">
    <source>
        <dbReference type="Proteomes" id="UP001175261"/>
    </source>
</evidence>
<keyword evidence="1" id="KW-0472">Membrane</keyword>
<sequence>MCDMSDYTEHLRDVLLIVEATLDPCLETRSMESSNLPHSQITFFPVDATRLDLLGSYRILALPYMSIFIIFTITFTANQHISLLIQRDGKPHPTKSQDARVLHASSYTCDQPSCLQPNPLRSLPLCCAQPRSIKTNESPINKVTLSDR</sequence>
<proteinExistence type="predicted"/>
<organism evidence="2 3">
    <name type="scientific">Sarocladium strictum</name>
    <name type="common">Black bundle disease fungus</name>
    <name type="synonym">Acremonium strictum</name>
    <dbReference type="NCBI Taxonomy" id="5046"/>
    <lineage>
        <taxon>Eukaryota</taxon>
        <taxon>Fungi</taxon>
        <taxon>Dikarya</taxon>
        <taxon>Ascomycota</taxon>
        <taxon>Pezizomycotina</taxon>
        <taxon>Sordariomycetes</taxon>
        <taxon>Hypocreomycetidae</taxon>
        <taxon>Hypocreales</taxon>
        <taxon>Sarocladiaceae</taxon>
        <taxon>Sarocladium</taxon>
    </lineage>
</organism>
<name>A0AA39GDM9_SARSR</name>
<keyword evidence="1" id="KW-1133">Transmembrane helix</keyword>
<comment type="caution">
    <text evidence="2">The sequence shown here is derived from an EMBL/GenBank/DDBJ whole genome shotgun (WGS) entry which is preliminary data.</text>
</comment>
<accession>A0AA39GDM9</accession>
<dbReference type="Proteomes" id="UP001175261">
    <property type="component" value="Unassembled WGS sequence"/>
</dbReference>
<keyword evidence="3" id="KW-1185">Reference proteome</keyword>